<reference evidence="1" key="1">
    <citation type="journal article" date="2020" name="Stud. Mycol.">
        <title>101 Dothideomycetes genomes: a test case for predicting lifestyles and emergence of pathogens.</title>
        <authorList>
            <person name="Haridas S."/>
            <person name="Albert R."/>
            <person name="Binder M."/>
            <person name="Bloem J."/>
            <person name="Labutti K."/>
            <person name="Salamov A."/>
            <person name="Andreopoulos B."/>
            <person name="Baker S."/>
            <person name="Barry K."/>
            <person name="Bills G."/>
            <person name="Bluhm B."/>
            <person name="Cannon C."/>
            <person name="Castanera R."/>
            <person name="Culley D."/>
            <person name="Daum C."/>
            <person name="Ezra D."/>
            <person name="Gonzalez J."/>
            <person name="Henrissat B."/>
            <person name="Kuo A."/>
            <person name="Liang C."/>
            <person name="Lipzen A."/>
            <person name="Lutzoni F."/>
            <person name="Magnuson J."/>
            <person name="Mondo S."/>
            <person name="Nolan M."/>
            <person name="Ohm R."/>
            <person name="Pangilinan J."/>
            <person name="Park H.-J."/>
            <person name="Ramirez L."/>
            <person name="Alfaro M."/>
            <person name="Sun H."/>
            <person name="Tritt A."/>
            <person name="Yoshinaga Y."/>
            <person name="Zwiers L.-H."/>
            <person name="Turgeon B."/>
            <person name="Goodwin S."/>
            <person name="Spatafora J."/>
            <person name="Crous P."/>
            <person name="Grigoriev I."/>
        </authorList>
    </citation>
    <scope>NUCLEOTIDE SEQUENCE</scope>
    <source>
        <strain evidence="1">ATCC 36951</strain>
    </source>
</reference>
<dbReference type="RefSeq" id="XP_033666929.1">
    <property type="nucleotide sequence ID" value="XM_033812990.1"/>
</dbReference>
<keyword evidence="2" id="KW-1185">Reference proteome</keyword>
<protein>
    <recommendedName>
        <fullName evidence="3">F-box domain-containing protein</fullName>
    </recommendedName>
</protein>
<dbReference type="GeneID" id="54566262"/>
<name>A0A6A6CIL8_ZASCE</name>
<evidence type="ECO:0000313" key="1">
    <source>
        <dbReference type="EMBL" id="KAF2166040.1"/>
    </source>
</evidence>
<organism evidence="1 2">
    <name type="scientific">Zasmidium cellare ATCC 36951</name>
    <dbReference type="NCBI Taxonomy" id="1080233"/>
    <lineage>
        <taxon>Eukaryota</taxon>
        <taxon>Fungi</taxon>
        <taxon>Dikarya</taxon>
        <taxon>Ascomycota</taxon>
        <taxon>Pezizomycotina</taxon>
        <taxon>Dothideomycetes</taxon>
        <taxon>Dothideomycetidae</taxon>
        <taxon>Mycosphaerellales</taxon>
        <taxon>Mycosphaerellaceae</taxon>
        <taxon>Zasmidium</taxon>
    </lineage>
</organism>
<dbReference type="EMBL" id="ML993598">
    <property type="protein sequence ID" value="KAF2166040.1"/>
    <property type="molecule type" value="Genomic_DNA"/>
</dbReference>
<evidence type="ECO:0000313" key="2">
    <source>
        <dbReference type="Proteomes" id="UP000799537"/>
    </source>
</evidence>
<evidence type="ECO:0008006" key="3">
    <source>
        <dbReference type="Google" id="ProtNLM"/>
    </source>
</evidence>
<sequence>MTPTTANKSTPTKPPSAHRLIATAELLEQILLNLSNQTLLLSQRVNTQFKSTIAGSLHLQRKLFFRLAPKDGATVYDDEGINPLVHKVPNLTFTTLNGKRGPKLKITYTFACDYRSTPQRPPHVDSSWRRMYLTHLPVDQNPGHMFFGREEEHTKMIINGKYSDGKVYQVCKEEVPIAPVVMGEYEETAWRHFRRHAECDAAIVARLVESLGMMSTADLESDA</sequence>
<dbReference type="Proteomes" id="UP000799537">
    <property type="component" value="Unassembled WGS sequence"/>
</dbReference>
<dbReference type="OrthoDB" id="10597253at2759"/>
<proteinExistence type="predicted"/>
<dbReference type="AlphaFoldDB" id="A0A6A6CIL8"/>
<accession>A0A6A6CIL8</accession>
<gene>
    <name evidence="1" type="ORF">M409DRAFT_55386</name>
</gene>